<name>A0A1X3DKB7_9NEIS</name>
<dbReference type="STRING" id="1931275.BV914_00235"/>
<dbReference type="OrthoDB" id="8606932at2"/>
<feature type="chain" id="PRO_5010883043" evidence="3">
    <location>
        <begin position="27"/>
        <end position="223"/>
    </location>
</feature>
<sequence>MRLSAPLFSILLLSACAGITTSAPHADHQPNQADAIPYPEPDAQFQINNLGIKIARLEKEVDSLKTRVRQLERRPAANRSHTKPPVRTQTNTVAAEPPRSATQTNQYEQALKHYQKGNYAAVVALLKGVDGGGNGGETDRQSMYLLMQSHQRLGNCESVINIGNRFANRFRTSPQAAEALFSVGSCQYRMQQQDIARDTWRKLIQMYPESASAKRAYTELKKR</sequence>
<protein>
    <submittedName>
        <fullName evidence="4">Uncharacterized protein</fullName>
    </submittedName>
</protein>
<gene>
    <name evidence="4" type="ORF">BV912_05095</name>
    <name evidence="5" type="ORF">BV913_05750</name>
</gene>
<evidence type="ECO:0000313" key="4">
    <source>
        <dbReference type="EMBL" id="OSI22824.1"/>
    </source>
</evidence>
<reference evidence="4 7" key="1">
    <citation type="submission" date="2017-01" db="EMBL/GenBank/DDBJ databases">
        <authorList>
            <person name="Wolfgang W.J."/>
            <person name="Cole J."/>
            <person name="Wroblewski D."/>
            <person name="Mcginnis J."/>
            <person name="Musser K.A."/>
        </authorList>
    </citation>
    <scope>NUCLEOTIDE SEQUENCE</scope>
    <source>
        <strain evidence="4">124861</strain>
        <strain evidence="5 7">93087</strain>
    </source>
</reference>
<evidence type="ECO:0000256" key="3">
    <source>
        <dbReference type="SAM" id="SignalP"/>
    </source>
</evidence>
<feature type="repeat" description="TPR" evidence="1">
    <location>
        <begin position="177"/>
        <end position="210"/>
    </location>
</feature>
<dbReference type="Pfam" id="PF13174">
    <property type="entry name" value="TPR_6"/>
    <property type="match status" value="1"/>
</dbReference>
<accession>A0A1X3DKB7</accession>
<reference evidence="6" key="2">
    <citation type="submission" date="2017-01" db="EMBL/GenBank/DDBJ databases">
        <authorList>
            <person name="Mah S.A."/>
            <person name="Swanson W.J."/>
            <person name="Moy G.W."/>
            <person name="Vacquier V.D."/>
        </authorList>
    </citation>
    <scope>NUCLEOTIDE SEQUENCE [LARGE SCALE GENOMIC DNA]</scope>
    <source>
        <strain evidence="6">124861</strain>
    </source>
</reference>
<keyword evidence="7" id="KW-1185">Reference proteome</keyword>
<feature type="signal peptide" evidence="3">
    <location>
        <begin position="1"/>
        <end position="26"/>
    </location>
</feature>
<dbReference type="InterPro" id="IPR019734">
    <property type="entry name" value="TPR_rpt"/>
</dbReference>
<feature type="region of interest" description="Disordered" evidence="2">
    <location>
        <begin position="71"/>
        <end position="101"/>
    </location>
</feature>
<dbReference type="InterPro" id="IPR011990">
    <property type="entry name" value="TPR-like_helical_dom_sf"/>
</dbReference>
<dbReference type="SUPFAM" id="SSF48452">
    <property type="entry name" value="TPR-like"/>
    <property type="match status" value="1"/>
</dbReference>
<comment type="caution">
    <text evidence="4">The sequence shown here is derived from an EMBL/GenBank/DDBJ whole genome shotgun (WGS) entry which is preliminary data.</text>
</comment>
<evidence type="ECO:0000313" key="5">
    <source>
        <dbReference type="EMBL" id="OSI35249.1"/>
    </source>
</evidence>
<dbReference type="PROSITE" id="PS51257">
    <property type="entry name" value="PROKAR_LIPOPROTEIN"/>
    <property type="match status" value="1"/>
</dbReference>
<dbReference type="Proteomes" id="UP000193346">
    <property type="component" value="Unassembled WGS sequence"/>
</dbReference>
<dbReference type="EMBL" id="MTAB01000008">
    <property type="protein sequence ID" value="OSI22824.1"/>
    <property type="molecule type" value="Genomic_DNA"/>
</dbReference>
<evidence type="ECO:0000256" key="1">
    <source>
        <dbReference type="PROSITE-ProRule" id="PRU00339"/>
    </source>
</evidence>
<keyword evidence="3" id="KW-0732">Signal</keyword>
<organism evidence="4 6">
    <name type="scientific">Neisseria dumasiana</name>
    <dbReference type="NCBI Taxonomy" id="1931275"/>
    <lineage>
        <taxon>Bacteria</taxon>
        <taxon>Pseudomonadati</taxon>
        <taxon>Pseudomonadota</taxon>
        <taxon>Betaproteobacteria</taxon>
        <taxon>Neisseriales</taxon>
        <taxon>Neisseriaceae</taxon>
        <taxon>Neisseria</taxon>
    </lineage>
</organism>
<proteinExistence type="predicted"/>
<keyword evidence="1" id="KW-0802">TPR repeat</keyword>
<dbReference type="Gene3D" id="1.25.40.10">
    <property type="entry name" value="Tetratricopeptide repeat domain"/>
    <property type="match status" value="1"/>
</dbReference>
<dbReference type="AlphaFoldDB" id="A0A1X3DKB7"/>
<evidence type="ECO:0000313" key="6">
    <source>
        <dbReference type="Proteomes" id="UP000193303"/>
    </source>
</evidence>
<evidence type="ECO:0000256" key="2">
    <source>
        <dbReference type="SAM" id="MobiDB-lite"/>
    </source>
</evidence>
<dbReference type="EMBL" id="MTAC01000011">
    <property type="protein sequence ID" value="OSI35249.1"/>
    <property type="molecule type" value="Genomic_DNA"/>
</dbReference>
<dbReference type="Proteomes" id="UP000193303">
    <property type="component" value="Unassembled WGS sequence"/>
</dbReference>
<dbReference type="PROSITE" id="PS50005">
    <property type="entry name" value="TPR"/>
    <property type="match status" value="1"/>
</dbReference>
<evidence type="ECO:0000313" key="7">
    <source>
        <dbReference type="Proteomes" id="UP000193346"/>
    </source>
</evidence>